<dbReference type="GO" id="GO:0003729">
    <property type="term" value="F:mRNA binding"/>
    <property type="evidence" value="ECO:0007669"/>
    <property type="project" value="TreeGrafter"/>
</dbReference>
<name>A0A7N2KZ35_QUELO</name>
<evidence type="ECO:0000256" key="1">
    <source>
        <dbReference type="ARBA" id="ARBA00022884"/>
    </source>
</evidence>
<evidence type="ECO:0000256" key="2">
    <source>
        <dbReference type="SAM" id="MobiDB-lite"/>
    </source>
</evidence>
<dbReference type="GO" id="GO:1990904">
    <property type="term" value="C:ribonucleoprotein complex"/>
    <property type="evidence" value="ECO:0007669"/>
    <property type="project" value="TreeGrafter"/>
</dbReference>
<dbReference type="InParanoid" id="A0A7N2KZ35"/>
<keyword evidence="1" id="KW-0694">RNA-binding</keyword>
<dbReference type="InterPro" id="IPR018222">
    <property type="entry name" value="Nuclear_transport_factor_2_euk"/>
</dbReference>
<dbReference type="InterPro" id="IPR039539">
    <property type="entry name" value="Ras_GTPase_bind_prot"/>
</dbReference>
<dbReference type="EnsemblPlants" id="QL02p067523:mrna">
    <property type="protein sequence ID" value="QL02p067523:mrna"/>
    <property type="gene ID" value="QL02p067523"/>
</dbReference>
<dbReference type="Gramene" id="QL02p067523:mrna">
    <property type="protein sequence ID" value="QL02p067523:mrna"/>
    <property type="gene ID" value="QL02p067523"/>
</dbReference>
<evidence type="ECO:0000313" key="4">
    <source>
        <dbReference type="EnsemblPlants" id="QL02p067523:mrna"/>
    </source>
</evidence>
<protein>
    <recommendedName>
        <fullName evidence="3">NTF2 domain-containing protein</fullName>
    </recommendedName>
</protein>
<dbReference type="GO" id="GO:0005829">
    <property type="term" value="C:cytosol"/>
    <property type="evidence" value="ECO:0007669"/>
    <property type="project" value="TreeGrafter"/>
</dbReference>
<reference evidence="4" key="2">
    <citation type="submission" date="2021-01" db="UniProtKB">
        <authorList>
            <consortium name="EnsemblPlants"/>
        </authorList>
    </citation>
    <scope>IDENTIFICATION</scope>
</reference>
<dbReference type="PANTHER" id="PTHR10693:SF75">
    <property type="entry name" value="NUCLEAR TRANSPORT FACTOR 2"/>
    <property type="match status" value="1"/>
</dbReference>
<feature type="compositionally biased region" description="Polar residues" evidence="2">
    <location>
        <begin position="113"/>
        <end position="126"/>
    </location>
</feature>
<dbReference type="Proteomes" id="UP000594261">
    <property type="component" value="Chromosome 2"/>
</dbReference>
<reference evidence="5" key="1">
    <citation type="journal article" date="2016" name="G3 (Bethesda)">
        <title>First Draft Assembly and Annotation of the Genome of a California Endemic Oak Quercus lobata Nee (Fagaceae).</title>
        <authorList>
            <person name="Sork V.L."/>
            <person name="Fitz-Gibbon S.T."/>
            <person name="Puiu D."/>
            <person name="Crepeau M."/>
            <person name="Gugger P.F."/>
            <person name="Sherman R."/>
            <person name="Stevens K."/>
            <person name="Langley C.H."/>
            <person name="Pellegrini M."/>
            <person name="Salzberg S.L."/>
        </authorList>
    </citation>
    <scope>NUCLEOTIDE SEQUENCE [LARGE SCALE GENOMIC DNA]</scope>
    <source>
        <strain evidence="5">cv. SW786</strain>
    </source>
</reference>
<evidence type="ECO:0000313" key="5">
    <source>
        <dbReference type="Proteomes" id="UP000594261"/>
    </source>
</evidence>
<accession>A0A7N2KZ35</accession>
<feature type="region of interest" description="Disordered" evidence="2">
    <location>
        <begin position="100"/>
        <end position="141"/>
    </location>
</feature>
<organism evidence="4 5">
    <name type="scientific">Quercus lobata</name>
    <name type="common">Valley oak</name>
    <dbReference type="NCBI Taxonomy" id="97700"/>
    <lineage>
        <taxon>Eukaryota</taxon>
        <taxon>Viridiplantae</taxon>
        <taxon>Streptophyta</taxon>
        <taxon>Embryophyta</taxon>
        <taxon>Tracheophyta</taxon>
        <taxon>Spermatophyta</taxon>
        <taxon>Magnoliopsida</taxon>
        <taxon>eudicotyledons</taxon>
        <taxon>Gunneridae</taxon>
        <taxon>Pentapetalae</taxon>
        <taxon>rosids</taxon>
        <taxon>fabids</taxon>
        <taxon>Fagales</taxon>
        <taxon>Fagaceae</taxon>
        <taxon>Quercus</taxon>
    </lineage>
</organism>
<dbReference type="PROSITE" id="PS50177">
    <property type="entry name" value="NTF2_DOMAIN"/>
    <property type="match status" value="1"/>
</dbReference>
<feature type="domain" description="NTF2" evidence="3">
    <location>
        <begin position="17"/>
        <end position="94"/>
    </location>
</feature>
<dbReference type="Gene3D" id="3.10.450.50">
    <property type="match status" value="1"/>
</dbReference>
<keyword evidence="5" id="KW-1185">Reference proteome</keyword>
<dbReference type="PANTHER" id="PTHR10693">
    <property type="entry name" value="RAS GTPASE-ACTIVATING PROTEIN-BINDING PROTEIN"/>
    <property type="match status" value="1"/>
</dbReference>
<dbReference type="SUPFAM" id="SSF54427">
    <property type="entry name" value="NTF2-like"/>
    <property type="match status" value="1"/>
</dbReference>
<dbReference type="AlphaFoldDB" id="A0A7N2KZ35"/>
<proteinExistence type="predicted"/>
<dbReference type="Pfam" id="PF02136">
    <property type="entry name" value="NTF2"/>
    <property type="match status" value="1"/>
</dbReference>
<sequence>MALQTANPPTTPSAQVVGNAFVEQYYHILHHSPELVYRFYQDSSVLSRPDSNGVMNSVTTMQFTIEQTLNILKVIQDLFAKSKKLDTRFDSLDARLIHQRRPSKERPIAMKAHSTQEAITYHPSGQNREDNFNRDQGIGQG</sequence>
<dbReference type="InterPro" id="IPR002075">
    <property type="entry name" value="NTF2_dom"/>
</dbReference>
<evidence type="ECO:0000259" key="3">
    <source>
        <dbReference type="PROSITE" id="PS50177"/>
    </source>
</evidence>
<dbReference type="InterPro" id="IPR032710">
    <property type="entry name" value="NTF2-like_dom_sf"/>
</dbReference>